<feature type="transmembrane region" description="Helical" evidence="1">
    <location>
        <begin position="151"/>
        <end position="171"/>
    </location>
</feature>
<protein>
    <submittedName>
        <fullName evidence="2">Uncharacterized protein</fullName>
    </submittedName>
</protein>
<dbReference type="AlphaFoldDB" id="A0A8H3LB25"/>
<gene>
    <name evidence="2" type="ORF">RCL2_000960700</name>
</gene>
<feature type="transmembrane region" description="Helical" evidence="1">
    <location>
        <begin position="124"/>
        <end position="145"/>
    </location>
</feature>
<keyword evidence="1" id="KW-0472">Membrane</keyword>
<dbReference type="Proteomes" id="UP000615446">
    <property type="component" value="Unassembled WGS sequence"/>
</dbReference>
<evidence type="ECO:0000313" key="3">
    <source>
        <dbReference type="Proteomes" id="UP000615446"/>
    </source>
</evidence>
<name>A0A8H3LB25_9GLOM</name>
<proteinExistence type="predicted"/>
<accession>A0A8H3LB25</accession>
<keyword evidence="1" id="KW-1133">Transmembrane helix</keyword>
<evidence type="ECO:0000313" key="2">
    <source>
        <dbReference type="EMBL" id="GES82395.1"/>
    </source>
</evidence>
<reference evidence="2" key="1">
    <citation type="submission" date="2019-10" db="EMBL/GenBank/DDBJ databases">
        <title>Conservation and host-specific expression of non-tandemly repeated heterogenous ribosome RNA gene in arbuscular mycorrhizal fungi.</title>
        <authorList>
            <person name="Maeda T."/>
            <person name="Kobayashi Y."/>
            <person name="Nakagawa T."/>
            <person name="Ezawa T."/>
            <person name="Yamaguchi K."/>
            <person name="Bino T."/>
            <person name="Nishimoto Y."/>
            <person name="Shigenobu S."/>
            <person name="Kawaguchi M."/>
        </authorList>
    </citation>
    <scope>NUCLEOTIDE SEQUENCE</scope>
    <source>
        <strain evidence="2">HR1</strain>
    </source>
</reference>
<evidence type="ECO:0000256" key="1">
    <source>
        <dbReference type="SAM" id="Phobius"/>
    </source>
</evidence>
<dbReference type="EMBL" id="BLAL01000060">
    <property type="protein sequence ID" value="GES82395.1"/>
    <property type="molecule type" value="Genomic_DNA"/>
</dbReference>
<feature type="transmembrane region" description="Helical" evidence="1">
    <location>
        <begin position="51"/>
        <end position="73"/>
    </location>
</feature>
<sequence length="277" mass="32145">MAKGMSGAIFKINSPSLESTINFYKAEMIHLIFQPLKRRLICVSKLKLDEIFGIIFLSINAFLQIIYIVLFHLRNFEDKAKIVKWGYIGVDLIINIFITIRLIRILKIGTADQMTERLIVLNNAVCYWGYLQLGSTLIYNILTVICTSLKYSLLIIKISQTFNNIIFSYLVTYDKEIIRMIAGEITRAKYFNILTKNLYKKSTPISFNSIKLGDLDVEPILSNKKITFFEWGNIVGFSIAQAAIKKHANKRNVRECGMYATRRRVHSFFFYFCYICM</sequence>
<feature type="transmembrane region" description="Helical" evidence="1">
    <location>
        <begin position="85"/>
        <end position="103"/>
    </location>
</feature>
<keyword evidence="1" id="KW-0812">Transmembrane</keyword>
<comment type="caution">
    <text evidence="2">The sequence shown here is derived from an EMBL/GenBank/DDBJ whole genome shotgun (WGS) entry which is preliminary data.</text>
</comment>
<organism evidence="2 3">
    <name type="scientific">Rhizophagus clarus</name>
    <dbReference type="NCBI Taxonomy" id="94130"/>
    <lineage>
        <taxon>Eukaryota</taxon>
        <taxon>Fungi</taxon>
        <taxon>Fungi incertae sedis</taxon>
        <taxon>Mucoromycota</taxon>
        <taxon>Glomeromycotina</taxon>
        <taxon>Glomeromycetes</taxon>
        <taxon>Glomerales</taxon>
        <taxon>Glomeraceae</taxon>
        <taxon>Rhizophagus</taxon>
    </lineage>
</organism>